<evidence type="ECO:0000313" key="3">
    <source>
        <dbReference type="Proteomes" id="UP000075418"/>
    </source>
</evidence>
<comment type="caution">
    <text evidence="2">The sequence shown here is derived from an EMBL/GenBank/DDBJ whole genome shotgun (WGS) entry which is preliminary data.</text>
</comment>
<dbReference type="Proteomes" id="UP000075418">
    <property type="component" value="Unassembled WGS sequence"/>
</dbReference>
<dbReference type="SUPFAM" id="SSF56112">
    <property type="entry name" value="Protein kinase-like (PK-like)"/>
    <property type="match status" value="1"/>
</dbReference>
<dbReference type="InterPro" id="IPR016477">
    <property type="entry name" value="Fructo-/Ketosamine-3-kinase"/>
</dbReference>
<name>A0A151A276_9STAP</name>
<evidence type="ECO:0000256" key="1">
    <source>
        <dbReference type="PIRNR" id="PIRNR006221"/>
    </source>
</evidence>
<organism evidence="2 3">
    <name type="scientific">Staphylococcus kloosii</name>
    <dbReference type="NCBI Taxonomy" id="29384"/>
    <lineage>
        <taxon>Bacteria</taxon>
        <taxon>Bacillati</taxon>
        <taxon>Bacillota</taxon>
        <taxon>Bacilli</taxon>
        <taxon>Bacillales</taxon>
        <taxon>Staphylococcaceae</taxon>
        <taxon>Staphylococcus</taxon>
    </lineage>
</organism>
<dbReference type="PANTHER" id="PTHR12149">
    <property type="entry name" value="FRUCTOSAMINE 3 KINASE-RELATED PROTEIN"/>
    <property type="match status" value="1"/>
</dbReference>
<dbReference type="EMBL" id="LUGM01000002">
    <property type="protein sequence ID" value="KYH13531.1"/>
    <property type="molecule type" value="Genomic_DNA"/>
</dbReference>
<reference evidence="2 3" key="1">
    <citation type="submission" date="2016-02" db="EMBL/GenBank/DDBJ databases">
        <title>Draft genome sequence of hydrocarbon degrading Staphylococcus saprophyticus Strain CNV2, isolated from crude-oil contaminated soil from Noonmati Oil Refinery, Guwahati, Assam, India.</title>
        <authorList>
            <person name="Mukherjee A."/>
            <person name="Chettri B."/>
            <person name="Langpoklakpam J."/>
            <person name="Singh A.K."/>
            <person name="Chattopadhyay D.J."/>
        </authorList>
    </citation>
    <scope>NUCLEOTIDE SEQUENCE [LARGE SCALE GENOMIC DNA]</scope>
    <source>
        <strain evidence="2 3">CNV2</strain>
    </source>
</reference>
<gene>
    <name evidence="2" type="ORF">A0131_01730</name>
</gene>
<accession>A0A151A276</accession>
<dbReference type="Gene3D" id="3.30.200.20">
    <property type="entry name" value="Phosphorylase Kinase, domain 1"/>
    <property type="match status" value="1"/>
</dbReference>
<proteinExistence type="inferred from homology"/>
<dbReference type="PIRSF" id="PIRSF006221">
    <property type="entry name" value="Ketosamine-3-kinase"/>
    <property type="match status" value="1"/>
</dbReference>
<dbReference type="GO" id="GO:0016301">
    <property type="term" value="F:kinase activity"/>
    <property type="evidence" value="ECO:0007669"/>
    <property type="project" value="UniProtKB-UniRule"/>
</dbReference>
<keyword evidence="1 2" id="KW-0418">Kinase</keyword>
<protein>
    <submittedName>
        <fullName evidence="2">Fructosamine kinase</fullName>
    </submittedName>
</protein>
<dbReference type="AlphaFoldDB" id="A0A151A276"/>
<dbReference type="RefSeq" id="WP_061853762.1">
    <property type="nucleotide sequence ID" value="NZ_LUGM01000002.1"/>
</dbReference>
<dbReference type="PANTHER" id="PTHR12149:SF8">
    <property type="entry name" value="PROTEIN-RIBULOSAMINE 3-KINASE"/>
    <property type="match status" value="1"/>
</dbReference>
<sequence>MNKSWQEQLPLNNIKNISPVSGGDVNDAYIVETDKETYFLLAQKNRDADFYGAEIAGLKKFEEAGIKAPIVEGNGQIDNDAYLLLSYLQEGGRGDQRDLAKLVAKMHSQQQPDGKFGFEMPHEDGDISFDNSWCDTWQELFVERRLEPLKEALVDKGLWIEDDVNTFNQVKDVINKALKEHNSKPSLLHGDMWGGNHMFLTNGEPALFDPAPLYGDREFDMGITTVFGGFNQAFYDEYNKQFPLAKGADFRMEFYKLYILMIHLLKFGGMYATRVDRSMAKILN</sequence>
<dbReference type="Gene3D" id="3.90.1200.10">
    <property type="match status" value="1"/>
</dbReference>
<keyword evidence="1" id="KW-0808">Transferase</keyword>
<comment type="similarity">
    <text evidence="1">Belongs to the fructosamine kinase family.</text>
</comment>
<dbReference type="InterPro" id="IPR011009">
    <property type="entry name" value="Kinase-like_dom_sf"/>
</dbReference>
<evidence type="ECO:0000313" key="2">
    <source>
        <dbReference type="EMBL" id="KYH13531.1"/>
    </source>
</evidence>
<dbReference type="Pfam" id="PF03881">
    <property type="entry name" value="Fructosamin_kin"/>
    <property type="match status" value="1"/>
</dbReference>